<comment type="caution">
    <text evidence="2">The sequence shown here is derived from an EMBL/GenBank/DDBJ whole genome shotgun (WGS) entry which is preliminary data.</text>
</comment>
<keyword evidence="1" id="KW-0175">Coiled coil</keyword>
<evidence type="ECO:0000256" key="1">
    <source>
        <dbReference type="SAM" id="Coils"/>
    </source>
</evidence>
<feature type="non-terminal residue" evidence="2">
    <location>
        <position position="80"/>
    </location>
</feature>
<gene>
    <name evidence="2" type="ORF">GCK32_019923</name>
</gene>
<feature type="coiled-coil region" evidence="1">
    <location>
        <begin position="34"/>
        <end position="61"/>
    </location>
</feature>
<evidence type="ECO:0000313" key="2">
    <source>
        <dbReference type="EMBL" id="KAK5977710.1"/>
    </source>
</evidence>
<accession>A0AAN8FVF4</accession>
<proteinExistence type="predicted"/>
<organism evidence="2 3">
    <name type="scientific">Trichostrongylus colubriformis</name>
    <name type="common">Black scour worm</name>
    <dbReference type="NCBI Taxonomy" id="6319"/>
    <lineage>
        <taxon>Eukaryota</taxon>
        <taxon>Metazoa</taxon>
        <taxon>Ecdysozoa</taxon>
        <taxon>Nematoda</taxon>
        <taxon>Chromadorea</taxon>
        <taxon>Rhabditida</taxon>
        <taxon>Rhabditina</taxon>
        <taxon>Rhabditomorpha</taxon>
        <taxon>Strongyloidea</taxon>
        <taxon>Trichostrongylidae</taxon>
        <taxon>Trichostrongylus</taxon>
    </lineage>
</organism>
<dbReference type="AlphaFoldDB" id="A0AAN8FVF4"/>
<keyword evidence="3" id="KW-1185">Reference proteome</keyword>
<evidence type="ECO:0000313" key="3">
    <source>
        <dbReference type="Proteomes" id="UP001331761"/>
    </source>
</evidence>
<dbReference type="Proteomes" id="UP001331761">
    <property type="component" value="Unassembled WGS sequence"/>
</dbReference>
<protein>
    <submittedName>
        <fullName evidence="2">Uncharacterized protein</fullName>
    </submittedName>
</protein>
<dbReference type="EMBL" id="WIXE01010259">
    <property type="protein sequence ID" value="KAK5977710.1"/>
    <property type="molecule type" value="Genomic_DNA"/>
</dbReference>
<sequence>MQSLFELFEFFGVDFPRSPSLSEGEDLSSSRCWCKELDELVEKMSKHLEEMKAEIELREEMVRVRVLQKVDRLRAFEQLS</sequence>
<reference evidence="2 3" key="1">
    <citation type="submission" date="2019-10" db="EMBL/GenBank/DDBJ databases">
        <title>Assembly and Annotation for the nematode Trichostrongylus colubriformis.</title>
        <authorList>
            <person name="Martin J."/>
        </authorList>
    </citation>
    <scope>NUCLEOTIDE SEQUENCE [LARGE SCALE GENOMIC DNA]</scope>
    <source>
        <strain evidence="2">G859</strain>
        <tissue evidence="2">Whole worm</tissue>
    </source>
</reference>
<name>A0AAN8FVF4_TRICO</name>